<reference evidence="1 2" key="1">
    <citation type="submission" date="2023-01" db="EMBL/GenBank/DDBJ databases">
        <title>Analysis of 21 Apiospora genomes using comparative genomics revels a genus with tremendous synthesis potential of carbohydrate active enzymes and secondary metabolites.</title>
        <authorList>
            <person name="Sorensen T."/>
        </authorList>
    </citation>
    <scope>NUCLEOTIDE SEQUENCE [LARGE SCALE GENOMIC DNA]</scope>
    <source>
        <strain evidence="1 2">CBS 33761</strain>
    </source>
</reference>
<dbReference type="Proteomes" id="UP001444661">
    <property type="component" value="Unassembled WGS sequence"/>
</dbReference>
<proteinExistence type="predicted"/>
<keyword evidence="2" id="KW-1185">Reference proteome</keyword>
<evidence type="ECO:0000313" key="1">
    <source>
        <dbReference type="EMBL" id="KAK8039613.1"/>
    </source>
</evidence>
<accession>A0ABR1SZ54</accession>
<sequence length="75" mass="7992">MNPTTSKRELDAEASGAGAKPVCWIAGRDALAQLGPILTTKRRRLDATNKVLVAEIQAPVSPLQVGRCQPCCYQG</sequence>
<dbReference type="EMBL" id="JAQQWK010000006">
    <property type="protein sequence ID" value="KAK8039613.1"/>
    <property type="molecule type" value="Genomic_DNA"/>
</dbReference>
<gene>
    <name evidence="1" type="ORF">PG993_008024</name>
</gene>
<name>A0ABR1SZ54_9PEZI</name>
<comment type="caution">
    <text evidence="1">The sequence shown here is derived from an EMBL/GenBank/DDBJ whole genome shotgun (WGS) entry which is preliminary data.</text>
</comment>
<evidence type="ECO:0000313" key="2">
    <source>
        <dbReference type="Proteomes" id="UP001444661"/>
    </source>
</evidence>
<protein>
    <submittedName>
        <fullName evidence="1">Uncharacterized protein</fullName>
    </submittedName>
</protein>
<organism evidence="1 2">
    <name type="scientific">Apiospora rasikravindrae</name>
    <dbReference type="NCBI Taxonomy" id="990691"/>
    <lineage>
        <taxon>Eukaryota</taxon>
        <taxon>Fungi</taxon>
        <taxon>Dikarya</taxon>
        <taxon>Ascomycota</taxon>
        <taxon>Pezizomycotina</taxon>
        <taxon>Sordariomycetes</taxon>
        <taxon>Xylariomycetidae</taxon>
        <taxon>Amphisphaeriales</taxon>
        <taxon>Apiosporaceae</taxon>
        <taxon>Apiospora</taxon>
    </lineage>
</organism>